<keyword evidence="1" id="KW-1185">Reference proteome</keyword>
<organism evidence="1 2">
    <name type="scientific">Panagrolaimus davidi</name>
    <dbReference type="NCBI Taxonomy" id="227884"/>
    <lineage>
        <taxon>Eukaryota</taxon>
        <taxon>Metazoa</taxon>
        <taxon>Ecdysozoa</taxon>
        <taxon>Nematoda</taxon>
        <taxon>Chromadorea</taxon>
        <taxon>Rhabditida</taxon>
        <taxon>Tylenchina</taxon>
        <taxon>Panagrolaimomorpha</taxon>
        <taxon>Panagrolaimoidea</taxon>
        <taxon>Panagrolaimidae</taxon>
        <taxon>Panagrolaimus</taxon>
    </lineage>
</organism>
<dbReference type="AlphaFoldDB" id="A0A914PWC4"/>
<proteinExistence type="predicted"/>
<dbReference type="WBParaSite" id="PDA_v2.g20642.t1">
    <property type="protein sequence ID" value="PDA_v2.g20642.t1"/>
    <property type="gene ID" value="PDA_v2.g20642"/>
</dbReference>
<reference evidence="2" key="1">
    <citation type="submission" date="2022-11" db="UniProtKB">
        <authorList>
            <consortium name="WormBaseParasite"/>
        </authorList>
    </citation>
    <scope>IDENTIFICATION</scope>
</reference>
<sequence>MKGECNLTIFNTAGGFMELPLYMAGYSYDDYTESILSGLIFDSGTLIDNIFGAVFNQGTYTCQTITQSTVAGTYIYIQYCCTHWSYVTIPDKMPPVQFESSNTFTDENGAFSSSFNIQYALTSTGMEYSINPLQLPPNFPFYTFQPNRGFTNFQNVSFPMTYFDLSAPMDSTSDFQLDMDISVETY</sequence>
<dbReference type="Proteomes" id="UP000887578">
    <property type="component" value="Unplaced"/>
</dbReference>
<protein>
    <submittedName>
        <fullName evidence="2">Uncharacterized protein</fullName>
    </submittedName>
</protein>
<evidence type="ECO:0000313" key="2">
    <source>
        <dbReference type="WBParaSite" id="PDA_v2.g20642.t1"/>
    </source>
</evidence>
<name>A0A914PWC4_9BILA</name>
<accession>A0A914PWC4</accession>
<evidence type="ECO:0000313" key="1">
    <source>
        <dbReference type="Proteomes" id="UP000887578"/>
    </source>
</evidence>